<feature type="compositionally biased region" description="Basic residues" evidence="7">
    <location>
        <begin position="238"/>
        <end position="251"/>
    </location>
</feature>
<gene>
    <name evidence="9 10" type="primary">EBNA1BP2</name>
</gene>
<feature type="compositionally biased region" description="Basic residues" evidence="7">
    <location>
        <begin position="290"/>
        <end position="318"/>
    </location>
</feature>
<dbReference type="GO" id="GO:0042273">
    <property type="term" value="P:ribosomal large subunit biogenesis"/>
    <property type="evidence" value="ECO:0007669"/>
    <property type="project" value="TreeGrafter"/>
</dbReference>
<dbReference type="RefSeq" id="XP_033772067.1">
    <property type="nucleotide sequence ID" value="XM_033916176.1"/>
</dbReference>
<evidence type="ECO:0000313" key="9">
    <source>
        <dbReference type="RefSeq" id="XP_033772067.1"/>
    </source>
</evidence>
<dbReference type="GO" id="GO:0005730">
    <property type="term" value="C:nucleolus"/>
    <property type="evidence" value="ECO:0007669"/>
    <property type="project" value="UniProtKB-SubCell"/>
</dbReference>
<evidence type="ECO:0000256" key="4">
    <source>
        <dbReference type="ARBA" id="ARBA00022517"/>
    </source>
</evidence>
<protein>
    <submittedName>
        <fullName evidence="9 10">Probable rRNA-processing protein EBP2</fullName>
    </submittedName>
</protein>
<accession>A0A6P8N8Z0</accession>
<feature type="region of interest" description="Disordered" evidence="7">
    <location>
        <begin position="220"/>
        <end position="318"/>
    </location>
</feature>
<proteinExistence type="inferred from homology"/>
<evidence type="ECO:0000256" key="1">
    <source>
        <dbReference type="ARBA" id="ARBA00003387"/>
    </source>
</evidence>
<evidence type="ECO:0000313" key="8">
    <source>
        <dbReference type="Proteomes" id="UP000515159"/>
    </source>
</evidence>
<dbReference type="Pfam" id="PF05890">
    <property type="entry name" value="Ebp2"/>
    <property type="match status" value="1"/>
</dbReference>
<keyword evidence="8" id="KW-1185">Reference proteome</keyword>
<dbReference type="GeneID" id="117346501"/>
<name>A0A6P8N8Z0_GEOSA</name>
<dbReference type="GO" id="GO:0034399">
    <property type="term" value="C:nuclear periphery"/>
    <property type="evidence" value="ECO:0007669"/>
    <property type="project" value="TreeGrafter"/>
</dbReference>
<dbReference type="GO" id="GO:0030687">
    <property type="term" value="C:preribosome, large subunit precursor"/>
    <property type="evidence" value="ECO:0007669"/>
    <property type="project" value="TreeGrafter"/>
</dbReference>
<dbReference type="PANTHER" id="PTHR13028">
    <property type="entry name" value="RRNA PROCESSING PROTEIN EBNA1-BINDING PROTEIN-RELATED"/>
    <property type="match status" value="1"/>
</dbReference>
<comment type="subcellular location">
    <subcellularLocation>
        <location evidence="2">Nucleus</location>
        <location evidence="2">Nucleolus</location>
    </subcellularLocation>
</comment>
<evidence type="ECO:0000256" key="5">
    <source>
        <dbReference type="ARBA" id="ARBA00023054"/>
    </source>
</evidence>
<evidence type="ECO:0000256" key="6">
    <source>
        <dbReference type="ARBA" id="ARBA00023242"/>
    </source>
</evidence>
<evidence type="ECO:0000256" key="2">
    <source>
        <dbReference type="ARBA" id="ARBA00004604"/>
    </source>
</evidence>
<dbReference type="KEGG" id="gsh:117346501"/>
<evidence type="ECO:0000256" key="7">
    <source>
        <dbReference type="SAM" id="MobiDB-lite"/>
    </source>
</evidence>
<keyword evidence="4" id="KW-0690">Ribosome biogenesis</keyword>
<dbReference type="PANTHER" id="PTHR13028:SF0">
    <property type="entry name" value="RRNA-PROCESSING PROTEIN EBP2-RELATED"/>
    <property type="match status" value="1"/>
</dbReference>
<dbReference type="AlphaFoldDB" id="A0A6P8N8Z0"/>
<keyword evidence="6" id="KW-0539">Nucleus</keyword>
<evidence type="ECO:0000313" key="10">
    <source>
        <dbReference type="RefSeq" id="XP_033772068.1"/>
    </source>
</evidence>
<sequence>MAAYEEEQQSDTESEPEFCEMMDKELQDAFSKGVLKPGLNVILEGEKAAVNSVEGLKLCLAELKRDLAWVERLDVTMGLTPVLAPTLEGQRQAQDPVGKKSKIDAEDDFQREISFYHQAQAAVQQALPRLHKLQVPTRRPEDYFAEMAKTDQHMQKIRQKLQIKQVAIEKSEKAKQLRALKKYGKKVQIEVLQKRQKEKSTMMSAIKKYQQGISDKLDFLEEDNSTPHGKKQGATGPRVKKGPSAKRRYKNQKFGFGGKKKGSKRNTKESFNDVAGFRASVAHNKSSGRPTKKGASKMRHTNKRLGKRTRQKMKSRAR</sequence>
<dbReference type="RefSeq" id="XP_033772068.1">
    <property type="nucleotide sequence ID" value="XM_033916177.1"/>
</dbReference>
<comment type="function">
    <text evidence="1">Required for the processing of the 27S pre-rRNA.</text>
</comment>
<reference evidence="9 10" key="1">
    <citation type="submission" date="2025-04" db="UniProtKB">
        <authorList>
            <consortium name="RefSeq"/>
        </authorList>
    </citation>
    <scope>IDENTIFICATION</scope>
</reference>
<evidence type="ECO:0000256" key="3">
    <source>
        <dbReference type="ARBA" id="ARBA00007336"/>
    </source>
</evidence>
<comment type="similarity">
    <text evidence="3">Belongs to the EBP2 family.</text>
</comment>
<organism evidence="8 9">
    <name type="scientific">Geotrypetes seraphini</name>
    <name type="common">Gaboon caecilian</name>
    <name type="synonym">Caecilia seraphini</name>
    <dbReference type="NCBI Taxonomy" id="260995"/>
    <lineage>
        <taxon>Eukaryota</taxon>
        <taxon>Metazoa</taxon>
        <taxon>Chordata</taxon>
        <taxon>Craniata</taxon>
        <taxon>Vertebrata</taxon>
        <taxon>Euteleostomi</taxon>
        <taxon>Amphibia</taxon>
        <taxon>Gymnophiona</taxon>
        <taxon>Geotrypetes</taxon>
    </lineage>
</organism>
<dbReference type="CTD" id="10969"/>
<dbReference type="Proteomes" id="UP000515159">
    <property type="component" value="Chromosome 12"/>
</dbReference>
<keyword evidence="5" id="KW-0175">Coiled coil</keyword>
<dbReference type="InterPro" id="IPR008610">
    <property type="entry name" value="Ebp2"/>
</dbReference>
<dbReference type="OrthoDB" id="443772at2759"/>
<dbReference type="GO" id="GO:0006364">
    <property type="term" value="P:rRNA processing"/>
    <property type="evidence" value="ECO:0007669"/>
    <property type="project" value="TreeGrafter"/>
</dbReference>